<dbReference type="PANTHER" id="PTHR30543:SF21">
    <property type="entry name" value="NAD(P)H-DEPENDENT FMN REDUCTASE LOT6"/>
    <property type="match status" value="1"/>
</dbReference>
<dbReference type="GO" id="GO:0005829">
    <property type="term" value="C:cytosol"/>
    <property type="evidence" value="ECO:0007669"/>
    <property type="project" value="TreeGrafter"/>
</dbReference>
<sequence>MTTYRIGYLVGSLSANSINRKLALALKALAPANLELVEIEIKDLPLYNHDLDGAYPAEATALKDAIAAADALLYVTPEYNRSIPGALKNAIDWASRPWGQNSLGKPSAVVGASIGAVGTAVAQQHLKGILNFSDATLFNQPEVYLQFTEGLITESGEVTNEGTAAFLKAWLEGYAAFVAAHVSK</sequence>
<accession>A0A3L7A2J4</accession>
<dbReference type="RefSeq" id="WP_121649265.1">
    <property type="nucleotide sequence ID" value="NZ_RCUX01000010.1"/>
</dbReference>
<dbReference type="OrthoDB" id="9812295at2"/>
<feature type="domain" description="NADPH-dependent FMN reductase-like" evidence="1">
    <location>
        <begin position="5"/>
        <end position="146"/>
    </location>
</feature>
<dbReference type="InterPro" id="IPR050712">
    <property type="entry name" value="NAD(P)H-dep_reductase"/>
</dbReference>
<dbReference type="GO" id="GO:0016491">
    <property type="term" value="F:oxidoreductase activity"/>
    <property type="evidence" value="ECO:0007669"/>
    <property type="project" value="InterPro"/>
</dbReference>
<organism evidence="2 3">
    <name type="scientific">Mycetocola tolaasinivorans</name>
    <dbReference type="NCBI Taxonomy" id="76635"/>
    <lineage>
        <taxon>Bacteria</taxon>
        <taxon>Bacillati</taxon>
        <taxon>Actinomycetota</taxon>
        <taxon>Actinomycetes</taxon>
        <taxon>Micrococcales</taxon>
        <taxon>Microbacteriaceae</taxon>
        <taxon>Mycetocola</taxon>
    </lineage>
</organism>
<dbReference type="PANTHER" id="PTHR30543">
    <property type="entry name" value="CHROMATE REDUCTASE"/>
    <property type="match status" value="1"/>
</dbReference>
<name>A0A3L7A2J4_9MICO</name>
<dbReference type="SUPFAM" id="SSF52218">
    <property type="entry name" value="Flavoproteins"/>
    <property type="match status" value="1"/>
</dbReference>
<reference evidence="2 3" key="1">
    <citation type="submission" date="2018-10" db="EMBL/GenBank/DDBJ databases">
        <authorList>
            <person name="Li J."/>
        </authorList>
    </citation>
    <scope>NUCLEOTIDE SEQUENCE [LARGE SCALE GENOMIC DNA]</scope>
    <source>
        <strain evidence="2 3">IF 016277</strain>
    </source>
</reference>
<proteinExistence type="predicted"/>
<evidence type="ECO:0000313" key="3">
    <source>
        <dbReference type="Proteomes" id="UP000272503"/>
    </source>
</evidence>
<keyword evidence="3" id="KW-1185">Reference proteome</keyword>
<dbReference type="Gene3D" id="3.40.50.360">
    <property type="match status" value="1"/>
</dbReference>
<dbReference type="GO" id="GO:0010181">
    <property type="term" value="F:FMN binding"/>
    <property type="evidence" value="ECO:0007669"/>
    <property type="project" value="TreeGrafter"/>
</dbReference>
<dbReference type="Proteomes" id="UP000272503">
    <property type="component" value="Unassembled WGS sequence"/>
</dbReference>
<evidence type="ECO:0000259" key="1">
    <source>
        <dbReference type="Pfam" id="PF03358"/>
    </source>
</evidence>
<gene>
    <name evidence="2" type="ORF">D9V32_12555</name>
</gene>
<dbReference type="InterPro" id="IPR029039">
    <property type="entry name" value="Flavoprotein-like_sf"/>
</dbReference>
<comment type="caution">
    <text evidence="2">The sequence shown here is derived from an EMBL/GenBank/DDBJ whole genome shotgun (WGS) entry which is preliminary data.</text>
</comment>
<evidence type="ECO:0000313" key="2">
    <source>
        <dbReference type="EMBL" id="RLP74516.1"/>
    </source>
</evidence>
<dbReference type="EMBL" id="RCUX01000010">
    <property type="protein sequence ID" value="RLP74516.1"/>
    <property type="molecule type" value="Genomic_DNA"/>
</dbReference>
<dbReference type="InterPro" id="IPR005025">
    <property type="entry name" value="FMN_Rdtase-like_dom"/>
</dbReference>
<dbReference type="Pfam" id="PF03358">
    <property type="entry name" value="FMN_red"/>
    <property type="match status" value="1"/>
</dbReference>
<dbReference type="AlphaFoldDB" id="A0A3L7A2J4"/>
<protein>
    <submittedName>
        <fullName evidence="2">NAD(P)H-dependent oxidoreductase</fullName>
    </submittedName>
</protein>